<dbReference type="Pfam" id="PF00431">
    <property type="entry name" value="CUB"/>
    <property type="match status" value="2"/>
</dbReference>
<dbReference type="PROSITE" id="PS01187">
    <property type="entry name" value="EGF_CA"/>
    <property type="match status" value="1"/>
</dbReference>
<keyword evidence="2" id="KW-0677">Repeat</keyword>
<dbReference type="InterPro" id="IPR018097">
    <property type="entry name" value="EGF_Ca-bd_CS"/>
</dbReference>
<keyword evidence="6" id="KW-0732">Signal</keyword>
<dbReference type="CDD" id="cd00054">
    <property type="entry name" value="EGF_CA"/>
    <property type="match status" value="1"/>
</dbReference>
<name>A0ABV0X7C8_9TELE</name>
<feature type="signal peptide" evidence="6">
    <location>
        <begin position="1"/>
        <end position="17"/>
    </location>
</feature>
<dbReference type="Proteomes" id="UP001444071">
    <property type="component" value="Unassembled WGS sequence"/>
</dbReference>
<dbReference type="SMART" id="SM00042">
    <property type="entry name" value="CUB"/>
    <property type="match status" value="1"/>
</dbReference>
<evidence type="ECO:0000259" key="7">
    <source>
        <dbReference type="PROSITE" id="PS01180"/>
    </source>
</evidence>
<dbReference type="InterPro" id="IPR000742">
    <property type="entry name" value="EGF"/>
</dbReference>
<dbReference type="InterPro" id="IPR035914">
    <property type="entry name" value="Sperma_CUB_dom_sf"/>
</dbReference>
<dbReference type="PANTHER" id="PTHR24255:SF29">
    <property type="entry name" value="COMPLEMENT COMPONENT 1, S SUBCOMPONENT"/>
    <property type="match status" value="1"/>
</dbReference>
<keyword evidence="9" id="KW-1185">Reference proteome</keyword>
<dbReference type="SUPFAM" id="SSF49854">
    <property type="entry name" value="Spermadhesin, CUB domain"/>
    <property type="match status" value="2"/>
</dbReference>
<evidence type="ECO:0000256" key="2">
    <source>
        <dbReference type="ARBA" id="ARBA00022737"/>
    </source>
</evidence>
<feature type="disulfide bond" evidence="5">
    <location>
        <begin position="176"/>
        <end position="203"/>
    </location>
</feature>
<dbReference type="Gene3D" id="2.10.25.10">
    <property type="entry name" value="Laminin"/>
    <property type="match status" value="1"/>
</dbReference>
<dbReference type="SMART" id="SM00179">
    <property type="entry name" value="EGF_CA"/>
    <property type="match status" value="1"/>
</dbReference>
<reference evidence="8 9" key="1">
    <citation type="submission" date="2021-06" db="EMBL/GenBank/DDBJ databases">
        <authorList>
            <person name="Palmer J.M."/>
        </authorList>
    </citation>
    <scope>NUCLEOTIDE SEQUENCE [LARGE SCALE GENOMIC DNA]</scope>
    <source>
        <strain evidence="8 9">XR_2019</strain>
        <tissue evidence="8">Muscle</tissue>
    </source>
</reference>
<keyword evidence="4 5" id="KW-1015">Disulfide bond</keyword>
<evidence type="ECO:0000256" key="5">
    <source>
        <dbReference type="PROSITE-ProRule" id="PRU00059"/>
    </source>
</evidence>
<feature type="domain" description="CUB" evidence="7">
    <location>
        <begin position="176"/>
        <end position="244"/>
    </location>
</feature>
<evidence type="ECO:0000256" key="4">
    <source>
        <dbReference type="ARBA" id="ARBA00023157"/>
    </source>
</evidence>
<dbReference type="EMBL" id="JAHRIM010092470">
    <property type="protein sequence ID" value="MEQ2277772.1"/>
    <property type="molecule type" value="Genomic_DNA"/>
</dbReference>
<evidence type="ECO:0000313" key="8">
    <source>
        <dbReference type="EMBL" id="MEQ2277772.1"/>
    </source>
</evidence>
<comment type="caution">
    <text evidence="8">The sequence shown here is derived from an EMBL/GenBank/DDBJ whole genome shotgun (WGS) entry which is preliminary data.</text>
</comment>
<dbReference type="PANTHER" id="PTHR24255">
    <property type="entry name" value="COMPLEMENT COMPONENT 1, S SUBCOMPONENT-RELATED"/>
    <property type="match status" value="1"/>
</dbReference>
<gene>
    <name evidence="8" type="ORF">XENORESO_007302</name>
</gene>
<dbReference type="Gene3D" id="2.60.120.290">
    <property type="entry name" value="Spermadhesin, CUB domain"/>
    <property type="match status" value="2"/>
</dbReference>
<feature type="domain" description="CUB" evidence="7">
    <location>
        <begin position="1"/>
        <end position="131"/>
    </location>
</feature>
<protein>
    <recommendedName>
        <fullName evidence="7">CUB domain-containing protein</fullName>
    </recommendedName>
</protein>
<comment type="caution">
    <text evidence="5">Lacks conserved residue(s) required for the propagation of feature annotation.</text>
</comment>
<evidence type="ECO:0000256" key="3">
    <source>
        <dbReference type="ARBA" id="ARBA00022801"/>
    </source>
</evidence>
<accession>A0ABV0X7C8</accession>
<organism evidence="8 9">
    <name type="scientific">Xenotaenia resolanae</name>
    <dbReference type="NCBI Taxonomy" id="208358"/>
    <lineage>
        <taxon>Eukaryota</taxon>
        <taxon>Metazoa</taxon>
        <taxon>Chordata</taxon>
        <taxon>Craniata</taxon>
        <taxon>Vertebrata</taxon>
        <taxon>Euteleostomi</taxon>
        <taxon>Actinopterygii</taxon>
        <taxon>Neopterygii</taxon>
        <taxon>Teleostei</taxon>
        <taxon>Neoteleostei</taxon>
        <taxon>Acanthomorphata</taxon>
        <taxon>Ovalentaria</taxon>
        <taxon>Atherinomorphae</taxon>
        <taxon>Cyprinodontiformes</taxon>
        <taxon>Goodeidae</taxon>
        <taxon>Xenotaenia</taxon>
    </lineage>
</organism>
<evidence type="ECO:0000256" key="6">
    <source>
        <dbReference type="SAM" id="SignalP"/>
    </source>
</evidence>
<sequence>MLRLSLLLLLLPCSSYSMLLGWVESPGYPMRYLPHASLNWSRCAPKGQTISIRLIHLDLENSQDCENDAVKILSNGNRIAVLCGKKEYEELQDTVNPLLFSSSGGCLTLLFHSDYSNTKRHTGFKGFYTLQDFNECEDDLNNECTQFCHNFIGGYRCSCRHGYHLAQDKHTCTVNCAKDLSGLKRGDISSPSWPGTYAEHANCKYTLSVEENLQLELHFSEGFDVEQRPDGHCIDELRVRNESQ</sequence>
<dbReference type="SMART" id="SM00181">
    <property type="entry name" value="EGF"/>
    <property type="match status" value="1"/>
</dbReference>
<dbReference type="InterPro" id="IPR000859">
    <property type="entry name" value="CUB_dom"/>
</dbReference>
<dbReference type="Pfam" id="PF14670">
    <property type="entry name" value="FXa_inhibition"/>
    <property type="match status" value="1"/>
</dbReference>
<keyword evidence="1" id="KW-0645">Protease</keyword>
<dbReference type="SUPFAM" id="SSF57196">
    <property type="entry name" value="EGF/Laminin"/>
    <property type="match status" value="1"/>
</dbReference>
<feature type="chain" id="PRO_5045177904" description="CUB domain-containing protein" evidence="6">
    <location>
        <begin position="18"/>
        <end position="244"/>
    </location>
</feature>
<dbReference type="InterPro" id="IPR001881">
    <property type="entry name" value="EGF-like_Ca-bd_dom"/>
</dbReference>
<dbReference type="CDD" id="cd00041">
    <property type="entry name" value="CUB"/>
    <property type="match status" value="2"/>
</dbReference>
<evidence type="ECO:0000313" key="9">
    <source>
        <dbReference type="Proteomes" id="UP001444071"/>
    </source>
</evidence>
<evidence type="ECO:0000256" key="1">
    <source>
        <dbReference type="ARBA" id="ARBA00022670"/>
    </source>
</evidence>
<keyword evidence="3" id="KW-0378">Hydrolase</keyword>
<proteinExistence type="predicted"/>
<dbReference type="PROSITE" id="PS01180">
    <property type="entry name" value="CUB"/>
    <property type="match status" value="2"/>
</dbReference>
<dbReference type="PROSITE" id="PS01186">
    <property type="entry name" value="EGF_2"/>
    <property type="match status" value="1"/>
</dbReference>